<dbReference type="Pfam" id="PF22973">
    <property type="entry name" value="GWD1_pHisD"/>
    <property type="match status" value="1"/>
</dbReference>
<feature type="region of interest" description="Disordered" evidence="8">
    <location>
        <begin position="33"/>
        <end position="78"/>
    </location>
</feature>
<evidence type="ECO:0000256" key="2">
    <source>
        <dbReference type="ARBA" id="ARBA00022679"/>
    </source>
</evidence>
<dbReference type="Proteomes" id="UP001151760">
    <property type="component" value="Unassembled WGS sequence"/>
</dbReference>
<feature type="compositionally biased region" description="Polar residues" evidence="8">
    <location>
        <begin position="56"/>
        <end position="72"/>
    </location>
</feature>
<evidence type="ECO:0000256" key="1">
    <source>
        <dbReference type="ARBA" id="ARBA00001946"/>
    </source>
</evidence>
<organism evidence="10 11">
    <name type="scientific">Tanacetum coccineum</name>
    <dbReference type="NCBI Taxonomy" id="301880"/>
    <lineage>
        <taxon>Eukaryota</taxon>
        <taxon>Viridiplantae</taxon>
        <taxon>Streptophyta</taxon>
        <taxon>Embryophyta</taxon>
        <taxon>Tracheophyta</taxon>
        <taxon>Spermatophyta</taxon>
        <taxon>Magnoliopsida</taxon>
        <taxon>eudicotyledons</taxon>
        <taxon>Gunneridae</taxon>
        <taxon>Pentapetalae</taxon>
        <taxon>asterids</taxon>
        <taxon>campanulids</taxon>
        <taxon>Asterales</taxon>
        <taxon>Asteraceae</taxon>
        <taxon>Asteroideae</taxon>
        <taxon>Anthemideae</taxon>
        <taxon>Anthemidinae</taxon>
        <taxon>Tanacetum</taxon>
    </lineage>
</organism>
<dbReference type="PANTHER" id="PTHR47453:SF1">
    <property type="entry name" value="PHOSPHOGLUCAN, WATER DIKINASE, CHLOROPLASTIC"/>
    <property type="match status" value="1"/>
</dbReference>
<reference evidence="10" key="2">
    <citation type="submission" date="2022-01" db="EMBL/GenBank/DDBJ databases">
        <authorList>
            <person name="Yamashiro T."/>
            <person name="Shiraishi A."/>
            <person name="Satake H."/>
            <person name="Nakayama K."/>
        </authorList>
    </citation>
    <scope>NUCLEOTIDE SEQUENCE</scope>
</reference>
<comment type="caution">
    <text evidence="10">The sequence shown here is derived from an EMBL/GenBank/DDBJ whole genome shotgun (WGS) entry which is preliminary data.</text>
</comment>
<evidence type="ECO:0000313" key="10">
    <source>
        <dbReference type="EMBL" id="GJT52335.1"/>
    </source>
</evidence>
<comment type="cofactor">
    <cofactor evidence="1">
        <name>Mg(2+)</name>
        <dbReference type="ChEBI" id="CHEBI:18420"/>
    </cofactor>
</comment>
<keyword evidence="3" id="KW-0479">Metal-binding</keyword>
<evidence type="ECO:0000256" key="5">
    <source>
        <dbReference type="ARBA" id="ARBA00022777"/>
    </source>
</evidence>
<dbReference type="PANTHER" id="PTHR47453">
    <property type="entry name" value="PHOSPHOGLUCAN, WATER DIKINASE, CHLOROPLASTIC"/>
    <property type="match status" value="1"/>
</dbReference>
<keyword evidence="2" id="KW-0808">Transferase</keyword>
<evidence type="ECO:0000256" key="3">
    <source>
        <dbReference type="ARBA" id="ARBA00022723"/>
    </source>
</evidence>
<evidence type="ECO:0000313" key="11">
    <source>
        <dbReference type="Proteomes" id="UP001151760"/>
    </source>
</evidence>
<sequence>MSSARQEKVTFVTCEDDDKIASIKNLEGKYVSLDASPSGVNVSPSSVKDNVRDSLVGTSSNGTTTDSVSKSIRSSREP</sequence>
<dbReference type="InterPro" id="IPR054481">
    <property type="entry name" value="GWD1_pHisD"/>
</dbReference>
<name>A0ABQ5EN81_9ASTR</name>
<evidence type="ECO:0000256" key="6">
    <source>
        <dbReference type="ARBA" id="ARBA00022840"/>
    </source>
</evidence>
<feature type="domain" description="Alpha-glucan water dikinase phosphohistidine-like" evidence="9">
    <location>
        <begin position="4"/>
        <end position="47"/>
    </location>
</feature>
<evidence type="ECO:0000256" key="4">
    <source>
        <dbReference type="ARBA" id="ARBA00022741"/>
    </source>
</evidence>
<keyword evidence="5" id="KW-0418">Kinase</keyword>
<reference evidence="10" key="1">
    <citation type="journal article" date="2022" name="Int. J. Mol. Sci.">
        <title>Draft Genome of Tanacetum Coccineum: Genomic Comparison of Closely Related Tanacetum-Family Plants.</title>
        <authorList>
            <person name="Yamashiro T."/>
            <person name="Shiraishi A."/>
            <person name="Nakayama K."/>
            <person name="Satake H."/>
        </authorList>
    </citation>
    <scope>NUCLEOTIDE SEQUENCE</scope>
</reference>
<keyword evidence="6" id="KW-0067">ATP-binding</keyword>
<keyword evidence="4" id="KW-0547">Nucleotide-binding</keyword>
<gene>
    <name evidence="10" type="ORF">Tco_0978492</name>
</gene>
<dbReference type="EMBL" id="BQNB010016486">
    <property type="protein sequence ID" value="GJT52335.1"/>
    <property type="molecule type" value="Genomic_DNA"/>
</dbReference>
<protein>
    <recommendedName>
        <fullName evidence="9">Alpha-glucan water dikinase phosphohistidine-like domain-containing protein</fullName>
    </recommendedName>
</protein>
<keyword evidence="11" id="KW-1185">Reference proteome</keyword>
<evidence type="ECO:0000256" key="7">
    <source>
        <dbReference type="ARBA" id="ARBA00022842"/>
    </source>
</evidence>
<accession>A0ABQ5EN81</accession>
<keyword evidence="7" id="KW-0460">Magnesium</keyword>
<feature type="compositionally biased region" description="Low complexity" evidence="8">
    <location>
        <begin position="36"/>
        <end position="47"/>
    </location>
</feature>
<evidence type="ECO:0000256" key="8">
    <source>
        <dbReference type="SAM" id="MobiDB-lite"/>
    </source>
</evidence>
<proteinExistence type="predicted"/>
<evidence type="ECO:0000259" key="9">
    <source>
        <dbReference type="Pfam" id="PF22973"/>
    </source>
</evidence>